<dbReference type="InterPro" id="IPR016032">
    <property type="entry name" value="Sig_transdc_resp-reg_C-effctor"/>
</dbReference>
<evidence type="ECO:0000313" key="4">
    <source>
        <dbReference type="EMBL" id="SEA04020.1"/>
    </source>
</evidence>
<dbReference type="GO" id="GO:0000160">
    <property type="term" value="P:phosphorelay signal transduction system"/>
    <property type="evidence" value="ECO:0007669"/>
    <property type="project" value="InterPro"/>
</dbReference>
<dbReference type="GO" id="GO:0006355">
    <property type="term" value="P:regulation of DNA-templated transcription"/>
    <property type="evidence" value="ECO:0007669"/>
    <property type="project" value="InterPro"/>
</dbReference>
<evidence type="ECO:0000256" key="2">
    <source>
        <dbReference type="PROSITE-ProRule" id="PRU01091"/>
    </source>
</evidence>
<gene>
    <name evidence="4" type="ORF">SAMN05192564_10162</name>
</gene>
<dbReference type="Gene3D" id="1.10.10.10">
    <property type="entry name" value="Winged helix-like DNA-binding domain superfamily/Winged helix DNA-binding domain"/>
    <property type="match status" value="1"/>
</dbReference>
<sequence>MDADADDHVVKLLDARELVARIKALIRPHSGGVSSCLACGDLQYMFDTREFLHHDAPVALWRREHAILETRMLRQGETVSKTMQMESVFSLDDEPRADAIDIYMHCLRKRLEGPAQRS</sequence>
<keyword evidence="1 2" id="KW-0238">DNA-binding</keyword>
<organism evidence="4 5">
    <name type="scientific">Paraburkholderia sartisoli</name>
    <dbReference type="NCBI Taxonomy" id="83784"/>
    <lineage>
        <taxon>Bacteria</taxon>
        <taxon>Pseudomonadati</taxon>
        <taxon>Pseudomonadota</taxon>
        <taxon>Betaproteobacteria</taxon>
        <taxon>Burkholderiales</taxon>
        <taxon>Burkholderiaceae</taxon>
        <taxon>Paraburkholderia</taxon>
    </lineage>
</organism>
<evidence type="ECO:0000256" key="1">
    <source>
        <dbReference type="ARBA" id="ARBA00023125"/>
    </source>
</evidence>
<feature type="DNA-binding region" description="OmpR/PhoB-type" evidence="2">
    <location>
        <begin position="34"/>
        <end position="118"/>
    </location>
</feature>
<accession>A0A1H3XXP2</accession>
<dbReference type="Pfam" id="PF00486">
    <property type="entry name" value="Trans_reg_C"/>
    <property type="match status" value="1"/>
</dbReference>
<protein>
    <submittedName>
        <fullName evidence="4">Transcriptional regulatory protein, C terminal</fullName>
    </submittedName>
</protein>
<dbReference type="InterPro" id="IPR036388">
    <property type="entry name" value="WH-like_DNA-bd_sf"/>
</dbReference>
<dbReference type="STRING" id="83784.SAMN05192564_10162"/>
<dbReference type="SUPFAM" id="SSF46894">
    <property type="entry name" value="C-terminal effector domain of the bipartite response regulators"/>
    <property type="match status" value="1"/>
</dbReference>
<dbReference type="AlphaFoldDB" id="A0A1H3XXP2"/>
<name>A0A1H3XXP2_9BURK</name>
<dbReference type="EMBL" id="FNRQ01000001">
    <property type="protein sequence ID" value="SEA04020.1"/>
    <property type="molecule type" value="Genomic_DNA"/>
</dbReference>
<proteinExistence type="predicted"/>
<dbReference type="Gene3D" id="6.10.250.690">
    <property type="match status" value="1"/>
</dbReference>
<feature type="domain" description="OmpR/PhoB-type" evidence="3">
    <location>
        <begin position="34"/>
        <end position="118"/>
    </location>
</feature>
<dbReference type="InterPro" id="IPR001867">
    <property type="entry name" value="OmpR/PhoB-type_DNA-bd"/>
</dbReference>
<evidence type="ECO:0000259" key="3">
    <source>
        <dbReference type="PROSITE" id="PS51755"/>
    </source>
</evidence>
<reference evidence="5" key="1">
    <citation type="submission" date="2016-10" db="EMBL/GenBank/DDBJ databases">
        <authorList>
            <person name="Varghese N."/>
            <person name="Submissions S."/>
        </authorList>
    </citation>
    <scope>NUCLEOTIDE SEQUENCE [LARGE SCALE GENOMIC DNA]</scope>
    <source>
        <strain evidence="5">LMG 24000</strain>
    </source>
</reference>
<dbReference type="Proteomes" id="UP000198638">
    <property type="component" value="Unassembled WGS sequence"/>
</dbReference>
<keyword evidence="5" id="KW-1185">Reference proteome</keyword>
<evidence type="ECO:0000313" key="5">
    <source>
        <dbReference type="Proteomes" id="UP000198638"/>
    </source>
</evidence>
<dbReference type="GO" id="GO:0003677">
    <property type="term" value="F:DNA binding"/>
    <property type="evidence" value="ECO:0007669"/>
    <property type="project" value="UniProtKB-UniRule"/>
</dbReference>
<dbReference type="PROSITE" id="PS51755">
    <property type="entry name" value="OMPR_PHOB"/>
    <property type="match status" value="1"/>
</dbReference>